<dbReference type="GeneID" id="68899812"/>
<keyword evidence="2" id="KW-1185">Reference proteome</keyword>
<dbReference type="Proteomes" id="UP001430701">
    <property type="component" value="Unassembled WGS sequence"/>
</dbReference>
<comment type="caution">
    <text evidence="1">The sequence shown here is derived from an EMBL/GenBank/DDBJ whole genome shotgun (WGS) entry which is preliminary data.</text>
</comment>
<evidence type="ECO:0008006" key="3">
    <source>
        <dbReference type="Google" id="ProtNLM"/>
    </source>
</evidence>
<proteinExistence type="predicted"/>
<reference evidence="1" key="1">
    <citation type="submission" date="2021-11" db="EMBL/GenBank/DDBJ databases">
        <title>Genome sequence of Xylella taiwanensis PLS432.</title>
        <authorList>
            <person name="Weng L.-W."/>
            <person name="Su C.-C."/>
            <person name="Tsai C.-W."/>
            <person name="Kuo C.-H."/>
        </authorList>
    </citation>
    <scope>NUCLEOTIDE SEQUENCE</scope>
    <source>
        <strain evidence="1">PLS432</strain>
    </source>
</reference>
<evidence type="ECO:0000313" key="1">
    <source>
        <dbReference type="EMBL" id="MCD8472939.1"/>
    </source>
</evidence>
<protein>
    <recommendedName>
        <fullName evidence="3">LysR substrate-binding domain-containing protein</fullName>
    </recommendedName>
</protein>
<accession>A0ABS8TV26</accession>
<name>A0ABS8TV26_9GAMM</name>
<evidence type="ECO:0000313" key="2">
    <source>
        <dbReference type="Proteomes" id="UP001430701"/>
    </source>
</evidence>
<organism evidence="1 2">
    <name type="scientific">Xylella taiwanensis</name>
    <dbReference type="NCBI Taxonomy" id="1444770"/>
    <lineage>
        <taxon>Bacteria</taxon>
        <taxon>Pseudomonadati</taxon>
        <taxon>Pseudomonadota</taxon>
        <taxon>Gammaproteobacteria</taxon>
        <taxon>Lysobacterales</taxon>
        <taxon>Lysobacteraceae</taxon>
        <taxon>Xylella</taxon>
    </lineage>
</organism>
<sequence length="55" mass="5868">MQAIRNQIPADKGDEYGIELLASGADMGIALELVEHAFDLIIAPYSPRLDALAVA</sequence>
<dbReference type="EMBL" id="JAJPPU010000002">
    <property type="protein sequence ID" value="MCD8472939.1"/>
    <property type="molecule type" value="Genomic_DNA"/>
</dbReference>
<gene>
    <name evidence="1" type="ORF">LPH55_05550</name>
</gene>
<dbReference type="RefSeq" id="WP_160165163.1">
    <property type="nucleotide sequence ID" value="NZ_CP053627.1"/>
</dbReference>